<feature type="domain" description="PPM-type phosphatase" evidence="14">
    <location>
        <begin position="6"/>
        <end position="236"/>
    </location>
</feature>
<keyword evidence="3" id="KW-0479">Metal-binding</keyword>
<dbReference type="Pfam" id="PF13672">
    <property type="entry name" value="PP2C_2"/>
    <property type="match status" value="1"/>
</dbReference>
<keyword evidence="16" id="KW-1185">Reference proteome</keyword>
<dbReference type="InterPro" id="IPR001932">
    <property type="entry name" value="PPM-type_phosphatase-like_dom"/>
</dbReference>
<evidence type="ECO:0000313" key="15">
    <source>
        <dbReference type="EMBL" id="TQL77327.1"/>
    </source>
</evidence>
<protein>
    <recommendedName>
        <fullName evidence="9">Serine/threonine protein phosphatase PstP</fullName>
        <ecNumber evidence="2">3.1.3.16</ecNumber>
    </recommendedName>
    <alternativeName>
        <fullName evidence="11">Mycobacterial Ser/Thr phosphatase</fullName>
    </alternativeName>
    <alternativeName>
        <fullName evidence="10">PP2C-family Ser/Thr phosphatase</fullName>
    </alternativeName>
</protein>
<keyword evidence="6" id="KW-0464">Manganese</keyword>
<comment type="catalytic activity">
    <reaction evidence="7">
        <text>O-phospho-L-seryl-[protein] + H2O = L-seryl-[protein] + phosphate</text>
        <dbReference type="Rhea" id="RHEA:20629"/>
        <dbReference type="Rhea" id="RHEA-COMP:9863"/>
        <dbReference type="Rhea" id="RHEA-COMP:11604"/>
        <dbReference type="ChEBI" id="CHEBI:15377"/>
        <dbReference type="ChEBI" id="CHEBI:29999"/>
        <dbReference type="ChEBI" id="CHEBI:43474"/>
        <dbReference type="ChEBI" id="CHEBI:83421"/>
        <dbReference type="EC" id="3.1.3.16"/>
    </reaction>
</comment>
<gene>
    <name evidence="15" type="ORF">FB566_2886</name>
</gene>
<comment type="cofactor">
    <cofactor evidence="1">
        <name>Mn(2+)</name>
        <dbReference type="ChEBI" id="CHEBI:29035"/>
    </cofactor>
</comment>
<keyword evidence="5" id="KW-0904">Protein phosphatase</keyword>
<evidence type="ECO:0000256" key="13">
    <source>
        <dbReference type="SAM" id="Phobius"/>
    </source>
</evidence>
<evidence type="ECO:0000256" key="4">
    <source>
        <dbReference type="ARBA" id="ARBA00022801"/>
    </source>
</evidence>
<dbReference type="OrthoDB" id="9801841at2"/>
<evidence type="ECO:0000256" key="9">
    <source>
        <dbReference type="ARBA" id="ARBA00071184"/>
    </source>
</evidence>
<evidence type="ECO:0000256" key="5">
    <source>
        <dbReference type="ARBA" id="ARBA00022912"/>
    </source>
</evidence>
<keyword evidence="13" id="KW-1133">Transmembrane helix</keyword>
<organism evidence="15 16">
    <name type="scientific">Stackebrandtia endophytica</name>
    <dbReference type="NCBI Taxonomy" id="1496996"/>
    <lineage>
        <taxon>Bacteria</taxon>
        <taxon>Bacillati</taxon>
        <taxon>Actinomycetota</taxon>
        <taxon>Actinomycetes</taxon>
        <taxon>Glycomycetales</taxon>
        <taxon>Glycomycetaceae</taxon>
        <taxon>Stackebrandtia</taxon>
    </lineage>
</organism>
<comment type="caution">
    <text evidence="15">The sequence shown here is derived from an EMBL/GenBank/DDBJ whole genome shotgun (WGS) entry which is preliminary data.</text>
</comment>
<evidence type="ECO:0000256" key="7">
    <source>
        <dbReference type="ARBA" id="ARBA00047761"/>
    </source>
</evidence>
<dbReference type="AlphaFoldDB" id="A0A543AXN0"/>
<accession>A0A543AXN0</accession>
<dbReference type="RefSeq" id="WP_142040047.1">
    <property type="nucleotide sequence ID" value="NZ_JBHTGS010000001.1"/>
</dbReference>
<evidence type="ECO:0000256" key="11">
    <source>
        <dbReference type="ARBA" id="ARBA00079123"/>
    </source>
</evidence>
<dbReference type="CDD" id="cd00143">
    <property type="entry name" value="PP2Cc"/>
    <property type="match status" value="1"/>
</dbReference>
<evidence type="ECO:0000256" key="8">
    <source>
        <dbReference type="ARBA" id="ARBA00048336"/>
    </source>
</evidence>
<dbReference type="GO" id="GO:0004722">
    <property type="term" value="F:protein serine/threonine phosphatase activity"/>
    <property type="evidence" value="ECO:0007669"/>
    <property type="project" value="UniProtKB-EC"/>
</dbReference>
<proteinExistence type="predicted"/>
<reference evidence="15 16" key="1">
    <citation type="submission" date="2019-06" db="EMBL/GenBank/DDBJ databases">
        <title>Sequencing the genomes of 1000 actinobacteria strains.</title>
        <authorList>
            <person name="Klenk H.-P."/>
        </authorList>
    </citation>
    <scope>NUCLEOTIDE SEQUENCE [LARGE SCALE GENOMIC DNA]</scope>
    <source>
        <strain evidence="15 16">DSM 45928</strain>
    </source>
</reference>
<dbReference type="SMART" id="SM00331">
    <property type="entry name" value="PP2C_SIG"/>
    <property type="match status" value="1"/>
</dbReference>
<evidence type="ECO:0000259" key="14">
    <source>
        <dbReference type="PROSITE" id="PS51746"/>
    </source>
</evidence>
<dbReference type="Gene3D" id="3.60.40.10">
    <property type="entry name" value="PPM-type phosphatase domain"/>
    <property type="match status" value="1"/>
</dbReference>
<dbReference type="FunFam" id="3.60.40.10:FF:000002">
    <property type="entry name" value="Serine/threonine phosphatase stp"/>
    <property type="match status" value="1"/>
</dbReference>
<keyword evidence="4" id="KW-0378">Hydrolase</keyword>
<dbReference type="InParanoid" id="A0A543AXN0"/>
<feature type="region of interest" description="Disordered" evidence="12">
    <location>
        <begin position="394"/>
        <end position="442"/>
    </location>
</feature>
<evidence type="ECO:0000256" key="10">
    <source>
        <dbReference type="ARBA" id="ARBA00077741"/>
    </source>
</evidence>
<feature type="region of interest" description="Disordered" evidence="12">
    <location>
        <begin position="253"/>
        <end position="292"/>
    </location>
</feature>
<dbReference type="EC" id="3.1.3.16" evidence="2"/>
<dbReference type="FunCoup" id="A0A543AXN0">
    <property type="interactions" value="2"/>
</dbReference>
<dbReference type="PROSITE" id="PS51746">
    <property type="entry name" value="PPM_2"/>
    <property type="match status" value="1"/>
</dbReference>
<dbReference type="SMART" id="SM00332">
    <property type="entry name" value="PP2Cc"/>
    <property type="match status" value="1"/>
</dbReference>
<evidence type="ECO:0000256" key="6">
    <source>
        <dbReference type="ARBA" id="ARBA00023211"/>
    </source>
</evidence>
<dbReference type="Proteomes" id="UP000317043">
    <property type="component" value="Unassembled WGS sequence"/>
</dbReference>
<feature type="transmembrane region" description="Helical" evidence="13">
    <location>
        <begin position="303"/>
        <end position="323"/>
    </location>
</feature>
<feature type="compositionally biased region" description="Low complexity" evidence="12">
    <location>
        <begin position="423"/>
        <end position="435"/>
    </location>
</feature>
<evidence type="ECO:0000256" key="12">
    <source>
        <dbReference type="SAM" id="MobiDB-lite"/>
    </source>
</evidence>
<name>A0A543AXN0_9ACTN</name>
<evidence type="ECO:0000256" key="3">
    <source>
        <dbReference type="ARBA" id="ARBA00022723"/>
    </source>
</evidence>
<evidence type="ECO:0000313" key="16">
    <source>
        <dbReference type="Proteomes" id="UP000317043"/>
    </source>
</evidence>
<sequence length="442" mass="46131">MTLTLRYAAVSDRGLIRSGNQDSVYAGPRLIAVADGMGGMAAGDLASSIVIGALSILDEDVPRGDLTAALAGAVEEANARIRATVEENPQMEGMGTTLTGFLFSGSTLGMVHIGDSRAYRLRGGELVQVTKDDTYVQMLVDEGQLSPEDAETHPQRSLLLRALGSNEVEPTFASLDAVPGDRYLLCSDGLSGVVSDETIADVLRQVPDPHEAVDRLLQLALRGGAPDNVTVLIADISDADIIEAAPIVAGAAASGRDEASNADPSTAAARAAATTNGSDHPPVAAVEEPVEVEPPRKRGKARWYVLIAILLVGIIVSAGYLVYQGQYFVGVDDNGKVAVFQGFNGEVVGVTLSSVEIASDRSIEDLTPDARRKVEAGIPANDREHAIDILENMTDSSPNNGNLLDLCPPPADSTNPENDAAETPSPSTSTGPTPGVDCRVNE</sequence>
<evidence type="ECO:0000256" key="2">
    <source>
        <dbReference type="ARBA" id="ARBA00013081"/>
    </source>
</evidence>
<dbReference type="GO" id="GO:0046872">
    <property type="term" value="F:metal ion binding"/>
    <property type="evidence" value="ECO:0007669"/>
    <property type="project" value="UniProtKB-KW"/>
</dbReference>
<evidence type="ECO:0000256" key="1">
    <source>
        <dbReference type="ARBA" id="ARBA00001936"/>
    </source>
</evidence>
<keyword evidence="13" id="KW-0812">Transmembrane</keyword>
<feature type="compositionally biased region" description="Low complexity" evidence="12">
    <location>
        <begin position="266"/>
        <end position="287"/>
    </location>
</feature>
<keyword evidence="13" id="KW-0472">Membrane</keyword>
<comment type="catalytic activity">
    <reaction evidence="8">
        <text>O-phospho-L-threonyl-[protein] + H2O = L-threonyl-[protein] + phosphate</text>
        <dbReference type="Rhea" id="RHEA:47004"/>
        <dbReference type="Rhea" id="RHEA-COMP:11060"/>
        <dbReference type="Rhea" id="RHEA-COMP:11605"/>
        <dbReference type="ChEBI" id="CHEBI:15377"/>
        <dbReference type="ChEBI" id="CHEBI:30013"/>
        <dbReference type="ChEBI" id="CHEBI:43474"/>
        <dbReference type="ChEBI" id="CHEBI:61977"/>
        <dbReference type="EC" id="3.1.3.16"/>
    </reaction>
</comment>
<dbReference type="SUPFAM" id="SSF81606">
    <property type="entry name" value="PP2C-like"/>
    <property type="match status" value="1"/>
</dbReference>
<dbReference type="EMBL" id="VFOW01000001">
    <property type="protein sequence ID" value="TQL77327.1"/>
    <property type="molecule type" value="Genomic_DNA"/>
</dbReference>
<dbReference type="InterPro" id="IPR036457">
    <property type="entry name" value="PPM-type-like_dom_sf"/>
</dbReference>